<evidence type="ECO:0000256" key="1">
    <source>
        <dbReference type="ARBA" id="ARBA00004334"/>
    </source>
</evidence>
<dbReference type="HOGENOM" id="CLU_081110_0_0_1"/>
<feature type="region of interest" description="Disordered" evidence="8">
    <location>
        <begin position="13"/>
        <end position="50"/>
    </location>
</feature>
<reference evidence="9" key="2">
    <citation type="submission" date="2018-05" db="EMBL/GenBank/DDBJ databases">
        <title>OpunRS2 (Oryza punctata Reference Sequence Version 2).</title>
        <authorList>
            <person name="Zhang J."/>
            <person name="Kudrna D."/>
            <person name="Lee S."/>
            <person name="Talag J."/>
            <person name="Welchert J."/>
            <person name="Wing R.A."/>
        </authorList>
    </citation>
    <scope>NUCLEOTIDE SEQUENCE [LARGE SCALE GENOMIC DNA]</scope>
</reference>
<evidence type="ECO:0000256" key="2">
    <source>
        <dbReference type="ARBA" id="ARBA00022528"/>
    </source>
</evidence>
<feature type="compositionally biased region" description="Low complexity" evidence="8">
    <location>
        <begin position="13"/>
        <end position="39"/>
    </location>
</feature>
<evidence type="ECO:0000256" key="3">
    <source>
        <dbReference type="ARBA" id="ARBA00022640"/>
    </source>
</evidence>
<sequence>MATLAKHLILCSTATSSSSSSSASSRCRGSASQADAASAAEKKQRAPQSATRRLAVAASTALAATAALSARRPAAPPPAMAAEAAAVPSPPPGPGTVPRWGTRSYVRERFFEPGLTAEEAAARIRQTAEGMRTLRPMLETMSWKYVLFYVRLKSKYLDLDLTTAMAGVPEARRSDYVRVANELVDNMTEFDRFVRTPKVYESYLYYEKTLKSLDDVRLASASAERKTRATSTTAAAKEPTSDAVMRSQKEVNCWQIPNQLAHALPLRARYTIAAAADALAVSSASITCMPFIFSTQTRT</sequence>
<comment type="subcellular location">
    <subcellularLocation>
        <location evidence="1">Plastid</location>
        <location evidence="1">Chloroplast thylakoid membrane</location>
    </subcellularLocation>
</comment>
<evidence type="ECO:0000256" key="8">
    <source>
        <dbReference type="SAM" id="MobiDB-lite"/>
    </source>
</evidence>
<dbReference type="GO" id="GO:0009767">
    <property type="term" value="P:photosynthetic electron transport chain"/>
    <property type="evidence" value="ECO:0007669"/>
    <property type="project" value="TreeGrafter"/>
</dbReference>
<dbReference type="FunFam" id="1.20.120.290:FF:000002">
    <property type="entry name" value="Photosynthetic NDH subunit of lumenal location 2, chloroplastic"/>
    <property type="match status" value="1"/>
</dbReference>
<dbReference type="InterPro" id="IPR023222">
    <property type="entry name" value="PsbQ-like_dom_sf"/>
</dbReference>
<dbReference type="STRING" id="4537.A0A0E0K1I9"/>
<dbReference type="Gramene" id="OPUNC02G19550.1">
    <property type="protein sequence ID" value="OPUNC02G19550.1"/>
    <property type="gene ID" value="OPUNC02G19550"/>
</dbReference>
<dbReference type="Pfam" id="PF05757">
    <property type="entry name" value="PsbQ"/>
    <property type="match status" value="1"/>
</dbReference>
<comment type="similarity">
    <text evidence="7">Belongs to the PsbQ family.</text>
</comment>
<evidence type="ECO:0000313" key="9">
    <source>
        <dbReference type="EnsemblPlants" id="OPUNC02G19550.1"/>
    </source>
</evidence>
<dbReference type="eggNOG" id="ENOG502RXRQ">
    <property type="taxonomic scope" value="Eukaryota"/>
</dbReference>
<dbReference type="Proteomes" id="UP000026962">
    <property type="component" value="Chromosome 2"/>
</dbReference>
<evidence type="ECO:0000313" key="10">
    <source>
        <dbReference type="Proteomes" id="UP000026962"/>
    </source>
</evidence>
<dbReference type="GO" id="GO:0009535">
    <property type="term" value="C:chloroplast thylakoid membrane"/>
    <property type="evidence" value="ECO:0007669"/>
    <property type="project" value="UniProtKB-SubCell"/>
</dbReference>
<dbReference type="InterPro" id="IPR008797">
    <property type="entry name" value="PSII_PsbQ"/>
</dbReference>
<feature type="region of interest" description="Disordered" evidence="8">
    <location>
        <begin position="74"/>
        <end position="99"/>
    </location>
</feature>
<keyword evidence="6" id="KW-0472">Membrane</keyword>
<evidence type="ECO:0000256" key="5">
    <source>
        <dbReference type="ARBA" id="ARBA00023078"/>
    </source>
</evidence>
<protein>
    <recommendedName>
        <fullName evidence="11">Photosynthetic NDH subunit of lumenal location 2, chloroplastic</fullName>
    </recommendedName>
</protein>
<keyword evidence="4" id="KW-0809">Transit peptide</keyword>
<dbReference type="EnsemblPlants" id="OPUNC02G19550.1">
    <property type="protein sequence ID" value="OPUNC02G19550.1"/>
    <property type="gene ID" value="OPUNC02G19550"/>
</dbReference>
<dbReference type="GO" id="GO:0019898">
    <property type="term" value="C:extrinsic component of membrane"/>
    <property type="evidence" value="ECO:0007669"/>
    <property type="project" value="InterPro"/>
</dbReference>
<dbReference type="SUPFAM" id="SSF101112">
    <property type="entry name" value="Oxygen-evolving enhancer protein 3"/>
    <property type="match status" value="1"/>
</dbReference>
<keyword evidence="5" id="KW-0793">Thylakoid</keyword>
<organism evidence="9">
    <name type="scientific">Oryza punctata</name>
    <name type="common">Red rice</name>
    <dbReference type="NCBI Taxonomy" id="4537"/>
    <lineage>
        <taxon>Eukaryota</taxon>
        <taxon>Viridiplantae</taxon>
        <taxon>Streptophyta</taxon>
        <taxon>Embryophyta</taxon>
        <taxon>Tracheophyta</taxon>
        <taxon>Spermatophyta</taxon>
        <taxon>Magnoliopsida</taxon>
        <taxon>Liliopsida</taxon>
        <taxon>Poales</taxon>
        <taxon>Poaceae</taxon>
        <taxon>BOP clade</taxon>
        <taxon>Oryzoideae</taxon>
        <taxon>Oryzeae</taxon>
        <taxon>Oryzinae</taxon>
        <taxon>Oryza</taxon>
    </lineage>
</organism>
<dbReference type="AlphaFoldDB" id="A0A0E0K1I9"/>
<evidence type="ECO:0000256" key="4">
    <source>
        <dbReference type="ARBA" id="ARBA00022946"/>
    </source>
</evidence>
<accession>A0A0E0K1I9</accession>
<proteinExistence type="inferred from homology"/>
<evidence type="ECO:0000256" key="6">
    <source>
        <dbReference type="ARBA" id="ARBA00023136"/>
    </source>
</evidence>
<dbReference type="Gene3D" id="1.20.120.290">
    <property type="entry name" value="Oxygen-evolving enhancer protein 3 (PsbQ), four-helix up-down bundle"/>
    <property type="match status" value="1"/>
</dbReference>
<reference evidence="9" key="1">
    <citation type="submission" date="2015-04" db="UniProtKB">
        <authorList>
            <consortium name="EnsemblPlants"/>
        </authorList>
    </citation>
    <scope>IDENTIFICATION</scope>
</reference>
<keyword evidence="3" id="KW-0934">Plastid</keyword>
<dbReference type="OMA" id="LICHTTS"/>
<name>A0A0E0K1I9_ORYPU</name>
<dbReference type="GO" id="GO:0005509">
    <property type="term" value="F:calcium ion binding"/>
    <property type="evidence" value="ECO:0007669"/>
    <property type="project" value="InterPro"/>
</dbReference>
<evidence type="ECO:0008006" key="11">
    <source>
        <dbReference type="Google" id="ProtNLM"/>
    </source>
</evidence>
<keyword evidence="2" id="KW-0150">Chloroplast</keyword>
<dbReference type="PANTHER" id="PTHR33399">
    <property type="entry name" value="OXYGEN-EVOLVING ENHANCER PROTEIN 3-1, CHLOROPLASTIC"/>
    <property type="match status" value="1"/>
</dbReference>
<evidence type="ECO:0000256" key="7">
    <source>
        <dbReference type="ARBA" id="ARBA00035649"/>
    </source>
</evidence>
<dbReference type="InterPro" id="IPR054099">
    <property type="entry name" value="PSII_PsbQ_pln"/>
</dbReference>
<keyword evidence="10" id="KW-1185">Reference proteome</keyword>
<dbReference type="GO" id="GO:0009654">
    <property type="term" value="C:photosystem II oxygen evolving complex"/>
    <property type="evidence" value="ECO:0007669"/>
    <property type="project" value="InterPro"/>
</dbReference>
<dbReference type="PANTHER" id="PTHR33399:SF5">
    <property type="entry name" value="PHOTOSYNTHETIC NDH SUBUNIT OF LUMENAL LOCATION 2, CHLOROPLASTIC"/>
    <property type="match status" value="1"/>
</dbReference>